<dbReference type="OrthoDB" id="197870at2157"/>
<gene>
    <name evidence="1" type="ORF">SAMN04515672_2468</name>
</gene>
<keyword evidence="2" id="KW-1185">Reference proteome</keyword>
<sequence length="339" mass="36422">MDGEGGEAVEQRRVGADSFDLPSVLAQLDRREPTDQRAAVETIRDTLEERPGDCVPTVPKLRALLEQPALECHESVAYCLAELAAESPADVAPSVDVIVSFVDENPNRPAARELLRCLAVVADEQPSAVIEHTATIADVVDRRSGYDDWGLRVIQQISRTTPTAVHAALPVLTDALAADPETNGVPVLPTLGRLTRSETPPERLDFVERAIDLVDHDDPPLRRNAIGCLADVAHHAPTAVEPVCDDLGDALASPDPETRANAAVLLARVTAATGRDLGPTREPLLELLTDDFDRARANACVALGHGRVEAAADRLETMAVDDPASIVRERADWALDRLS</sequence>
<dbReference type="RefSeq" id="WP_090306575.1">
    <property type="nucleotide sequence ID" value="NZ_FNFE01000003.1"/>
</dbReference>
<organism evidence="1 2">
    <name type="scientific">Natronorubrum texcoconense</name>
    <dbReference type="NCBI Taxonomy" id="1095776"/>
    <lineage>
        <taxon>Archaea</taxon>
        <taxon>Methanobacteriati</taxon>
        <taxon>Methanobacteriota</taxon>
        <taxon>Stenosarchaea group</taxon>
        <taxon>Halobacteria</taxon>
        <taxon>Halobacteriales</taxon>
        <taxon>Natrialbaceae</taxon>
        <taxon>Natronorubrum</taxon>
    </lineage>
</organism>
<reference evidence="2" key="1">
    <citation type="submission" date="2016-10" db="EMBL/GenBank/DDBJ databases">
        <authorList>
            <person name="Varghese N."/>
            <person name="Submissions S."/>
        </authorList>
    </citation>
    <scope>NUCLEOTIDE SEQUENCE [LARGE SCALE GENOMIC DNA]</scope>
    <source>
        <strain evidence="2">B4,CECT 8067,JCM 17497</strain>
    </source>
</reference>
<proteinExistence type="predicted"/>
<dbReference type="Pfam" id="PF13646">
    <property type="entry name" value="HEAT_2"/>
    <property type="match status" value="1"/>
</dbReference>
<dbReference type="STRING" id="1095776.SAMN04515672_2468"/>
<dbReference type="InterPro" id="IPR011989">
    <property type="entry name" value="ARM-like"/>
</dbReference>
<dbReference type="EMBL" id="FNFE01000003">
    <property type="protein sequence ID" value="SDK18869.1"/>
    <property type="molecule type" value="Genomic_DNA"/>
</dbReference>
<accession>A0A1G8ZUR1</accession>
<dbReference type="InterPro" id="IPR016024">
    <property type="entry name" value="ARM-type_fold"/>
</dbReference>
<dbReference type="SUPFAM" id="SSF48371">
    <property type="entry name" value="ARM repeat"/>
    <property type="match status" value="1"/>
</dbReference>
<dbReference type="Gene3D" id="1.25.10.10">
    <property type="entry name" value="Leucine-rich Repeat Variant"/>
    <property type="match status" value="2"/>
</dbReference>
<protein>
    <submittedName>
        <fullName evidence="1">HEAT repeat-containing protein</fullName>
    </submittedName>
</protein>
<dbReference type="Proteomes" id="UP000198882">
    <property type="component" value="Unassembled WGS sequence"/>
</dbReference>
<dbReference type="AlphaFoldDB" id="A0A1G8ZUR1"/>
<evidence type="ECO:0000313" key="2">
    <source>
        <dbReference type="Proteomes" id="UP000198882"/>
    </source>
</evidence>
<evidence type="ECO:0000313" key="1">
    <source>
        <dbReference type="EMBL" id="SDK18869.1"/>
    </source>
</evidence>
<name>A0A1G8ZUR1_9EURY</name>